<name>A0A812M543_9DINO</name>
<organism evidence="1 2">
    <name type="scientific">Symbiodinium natans</name>
    <dbReference type="NCBI Taxonomy" id="878477"/>
    <lineage>
        <taxon>Eukaryota</taxon>
        <taxon>Sar</taxon>
        <taxon>Alveolata</taxon>
        <taxon>Dinophyceae</taxon>
        <taxon>Suessiales</taxon>
        <taxon>Symbiodiniaceae</taxon>
        <taxon>Symbiodinium</taxon>
    </lineage>
</organism>
<evidence type="ECO:0000313" key="1">
    <source>
        <dbReference type="EMBL" id="CAE7257136.1"/>
    </source>
</evidence>
<protein>
    <submittedName>
        <fullName evidence="1">Uncharacterized protein</fullName>
    </submittedName>
</protein>
<dbReference type="AlphaFoldDB" id="A0A812M543"/>
<proteinExistence type="predicted"/>
<dbReference type="EMBL" id="CAJNDS010001380">
    <property type="protein sequence ID" value="CAE7257136.1"/>
    <property type="molecule type" value="Genomic_DNA"/>
</dbReference>
<reference evidence="1" key="1">
    <citation type="submission" date="2021-02" db="EMBL/GenBank/DDBJ databases">
        <authorList>
            <person name="Dougan E. K."/>
            <person name="Rhodes N."/>
            <person name="Thang M."/>
            <person name="Chan C."/>
        </authorList>
    </citation>
    <scope>NUCLEOTIDE SEQUENCE</scope>
</reference>
<dbReference type="Proteomes" id="UP000604046">
    <property type="component" value="Unassembled WGS sequence"/>
</dbReference>
<gene>
    <name evidence="1" type="ORF">SNAT2548_LOCUS13257</name>
</gene>
<comment type="caution">
    <text evidence="1">The sequence shown here is derived from an EMBL/GenBank/DDBJ whole genome shotgun (WGS) entry which is preliminary data.</text>
</comment>
<accession>A0A812M543</accession>
<keyword evidence="2" id="KW-1185">Reference proteome</keyword>
<sequence>MELRKGTCSSLEAGAWPVQPFGATLALLSMVPIVFCQTGLSLDVPIDFVDVGDYSYKVPMIRPTTFFQYLADADRINVLWGEHDASILAEFWRRYREVEPDNTVFAAFQDHDLEIVADRTIPVYCHGDEGRGKRRKPVMVWNTHGAIGRGTRPFLARHGSLPTMRKRKMGVNLLGHSMGNRYLNFVLPKRLYGDDSECFFRMVQEMGREYNLLQTRGFQYRGQTWWVVVLGCLGDLVFFSKVASLTRSFTRGPKKVGQVQQGVCFLCNAGCPNVPFEDCNTNAAWTNTMGDPPWNEEPSLLQLVHHVPNLQASFFKLDVWHCLHLGLGRNFVSSVVAEILHRFPGSNVEARFAALDADIQSFVRGRGTRLHFGHVNKDVMGYESWAKVPQGAWQKAADTTLLLLYLQHWFEEHLSWVASCPILKQAYCACANINLCFDVCYKAGLWMSRLESTTAARGGRRFLVSYQYLAYLTLGTGRDRFTVTPKFHYLDHIFRELERQGMTLDWSLNILSTSVQADEESWLLFGNFIES</sequence>
<evidence type="ECO:0000313" key="2">
    <source>
        <dbReference type="Proteomes" id="UP000604046"/>
    </source>
</evidence>
<dbReference type="OrthoDB" id="424885at2759"/>